<evidence type="ECO:0000256" key="1">
    <source>
        <dbReference type="ARBA" id="ARBA00004141"/>
    </source>
</evidence>
<dbReference type="GO" id="GO:0005886">
    <property type="term" value="C:plasma membrane"/>
    <property type="evidence" value="ECO:0007669"/>
    <property type="project" value="TreeGrafter"/>
</dbReference>
<keyword evidence="10" id="KW-1185">Reference proteome</keyword>
<feature type="transmembrane region" description="Helical" evidence="7">
    <location>
        <begin position="409"/>
        <end position="431"/>
    </location>
</feature>
<dbReference type="GO" id="GO:0000297">
    <property type="term" value="F:spermine transmembrane transporter activity"/>
    <property type="evidence" value="ECO:0007669"/>
    <property type="project" value="TreeGrafter"/>
</dbReference>
<evidence type="ECO:0000256" key="3">
    <source>
        <dbReference type="ARBA" id="ARBA00022989"/>
    </source>
</evidence>
<evidence type="ECO:0000256" key="4">
    <source>
        <dbReference type="ARBA" id="ARBA00023136"/>
    </source>
</evidence>
<dbReference type="RefSeq" id="XP_031015992.1">
    <property type="nucleotide sequence ID" value="XM_031159990.1"/>
</dbReference>
<dbReference type="Pfam" id="PF07690">
    <property type="entry name" value="MFS_1"/>
    <property type="match status" value="1"/>
</dbReference>
<dbReference type="GeneID" id="41995286"/>
<feature type="region of interest" description="Disordered" evidence="6">
    <location>
        <begin position="1"/>
        <end position="46"/>
    </location>
</feature>
<evidence type="ECO:0000313" key="9">
    <source>
        <dbReference type="EMBL" id="RBR18923.1"/>
    </source>
</evidence>
<keyword evidence="5" id="KW-0325">Glycoprotein</keyword>
<keyword evidence="4 7" id="KW-0472">Membrane</keyword>
<dbReference type="EMBL" id="QKXC01000119">
    <property type="protein sequence ID" value="RBR18923.1"/>
    <property type="molecule type" value="Genomic_DNA"/>
</dbReference>
<reference evidence="9 10" key="1">
    <citation type="submission" date="2018-06" db="EMBL/GenBank/DDBJ databases">
        <title>Fusarium incarnatum-equiseti species complex species 28.</title>
        <authorList>
            <person name="Gardiner D.M."/>
        </authorList>
    </citation>
    <scope>NUCLEOTIDE SEQUENCE [LARGE SCALE GENOMIC DNA]</scope>
    <source>
        <strain evidence="9 10">FIESC_28</strain>
    </source>
</reference>
<feature type="transmembrane region" description="Helical" evidence="7">
    <location>
        <begin position="473"/>
        <end position="494"/>
    </location>
</feature>
<dbReference type="Proteomes" id="UP000253153">
    <property type="component" value="Unassembled WGS sequence"/>
</dbReference>
<feature type="transmembrane region" description="Helical" evidence="7">
    <location>
        <begin position="443"/>
        <end position="461"/>
    </location>
</feature>
<keyword evidence="2 7" id="KW-0812">Transmembrane</keyword>
<feature type="compositionally biased region" description="Basic and acidic residues" evidence="6">
    <location>
        <begin position="9"/>
        <end position="30"/>
    </location>
</feature>
<dbReference type="PANTHER" id="PTHR23502">
    <property type="entry name" value="MAJOR FACILITATOR SUPERFAMILY"/>
    <property type="match status" value="1"/>
</dbReference>
<dbReference type="InterPro" id="IPR036259">
    <property type="entry name" value="MFS_trans_sf"/>
</dbReference>
<feature type="domain" description="Major facilitator superfamily (MFS) profile" evidence="8">
    <location>
        <begin position="55"/>
        <end position="499"/>
    </location>
</feature>
<dbReference type="InterPro" id="IPR020846">
    <property type="entry name" value="MFS_dom"/>
</dbReference>
<feature type="transmembrane region" description="Helical" evidence="7">
    <location>
        <begin position="296"/>
        <end position="321"/>
    </location>
</feature>
<comment type="subcellular location">
    <subcellularLocation>
        <location evidence="1">Membrane</location>
        <topology evidence="1">Multi-pass membrane protein</topology>
    </subcellularLocation>
</comment>
<feature type="transmembrane region" description="Helical" evidence="7">
    <location>
        <begin position="168"/>
        <end position="189"/>
    </location>
</feature>
<gene>
    <name evidence="9" type="ORF">FIESC28_05845</name>
</gene>
<name>A0A366RP91_9HYPO</name>
<dbReference type="SUPFAM" id="SSF103473">
    <property type="entry name" value="MFS general substrate transporter"/>
    <property type="match status" value="1"/>
</dbReference>
<evidence type="ECO:0000256" key="5">
    <source>
        <dbReference type="ARBA" id="ARBA00023180"/>
    </source>
</evidence>
<dbReference type="AlphaFoldDB" id="A0A366RP91"/>
<evidence type="ECO:0000256" key="2">
    <source>
        <dbReference type="ARBA" id="ARBA00022692"/>
    </source>
</evidence>
<evidence type="ECO:0000256" key="7">
    <source>
        <dbReference type="SAM" id="Phobius"/>
    </source>
</evidence>
<comment type="caution">
    <text evidence="9">The sequence shown here is derived from an EMBL/GenBank/DDBJ whole genome shotgun (WGS) entry which is preliminary data.</text>
</comment>
<feature type="transmembrane region" description="Helical" evidence="7">
    <location>
        <begin position="55"/>
        <end position="74"/>
    </location>
</feature>
<dbReference type="PROSITE" id="PS50850">
    <property type="entry name" value="MFS"/>
    <property type="match status" value="1"/>
</dbReference>
<keyword evidence="3 7" id="KW-1133">Transmembrane helix</keyword>
<sequence length="519" mass="56925">MNHSNMEQMHSHMDRSHVDGRMTPDDEHAPCLRTNNGGGHNLSPTDPDSPMSWPFLQKAYVSAVAFFFVFTMFVPPPPPPRLHIDIPSMYGTTTYTAAISAIPTAYNVSQRTAILGFTLPFFGVFFAPIYTPHLAERYGRRPIYFISFPLFLMCVIVIGLATKASTLLAFRFLAGYFGGPCVVLIEGTFADVWDGRRTVTYYSFLTLASYLGAAAGPIIGGFVFESKGPAWLSWVTLMFGCAALAFGSFMPETYGREILRTRIRFNRSGIKLPCAQSGVTQAEMARITFLTPVKMLFFEPLVTLISLYLGLNFAVVFQWFISVPIALAGNYNFDVSDSGLAFISAVVGVILAALSCILIEALLSSSAKKNMDHIEKRLIPAMFGAILATGSLFWVAYTAKPSIHHLAPISGTGVYVWGNAMILISFISYLFDAYPPAGTLSGLTTAACFRLACAGVVPIFLPDMLTNLMGDWTFSLFGIISGVMGIFPFVLYWFGPGWRKGSRYAAKWKSIPSEAHGME</sequence>
<dbReference type="InterPro" id="IPR011701">
    <property type="entry name" value="MFS"/>
</dbReference>
<dbReference type="OrthoDB" id="3936150at2759"/>
<dbReference type="PANTHER" id="PTHR23502:SF38">
    <property type="entry name" value="POLYAMINE TRANSPORTER 4"/>
    <property type="match status" value="1"/>
</dbReference>
<organism evidence="9 10">
    <name type="scientific">Fusarium coffeatum</name>
    <dbReference type="NCBI Taxonomy" id="231269"/>
    <lineage>
        <taxon>Eukaryota</taxon>
        <taxon>Fungi</taxon>
        <taxon>Dikarya</taxon>
        <taxon>Ascomycota</taxon>
        <taxon>Pezizomycotina</taxon>
        <taxon>Sordariomycetes</taxon>
        <taxon>Hypocreomycetidae</taxon>
        <taxon>Hypocreales</taxon>
        <taxon>Nectriaceae</taxon>
        <taxon>Fusarium</taxon>
        <taxon>Fusarium incarnatum-equiseti species complex</taxon>
    </lineage>
</organism>
<feature type="transmembrane region" description="Helical" evidence="7">
    <location>
        <begin position="112"/>
        <end position="131"/>
    </location>
</feature>
<feature type="transmembrane region" description="Helical" evidence="7">
    <location>
        <begin position="378"/>
        <end position="397"/>
    </location>
</feature>
<dbReference type="Gene3D" id="1.20.1250.20">
    <property type="entry name" value="MFS general substrate transporter like domains"/>
    <property type="match status" value="1"/>
</dbReference>
<feature type="transmembrane region" description="Helical" evidence="7">
    <location>
        <begin position="341"/>
        <end position="366"/>
    </location>
</feature>
<feature type="transmembrane region" description="Helical" evidence="7">
    <location>
        <begin position="143"/>
        <end position="162"/>
    </location>
</feature>
<evidence type="ECO:0000313" key="10">
    <source>
        <dbReference type="Proteomes" id="UP000253153"/>
    </source>
</evidence>
<feature type="transmembrane region" description="Helical" evidence="7">
    <location>
        <begin position="201"/>
        <end position="224"/>
    </location>
</feature>
<accession>A0A366RP91</accession>
<feature type="transmembrane region" description="Helical" evidence="7">
    <location>
        <begin position="230"/>
        <end position="250"/>
    </location>
</feature>
<proteinExistence type="predicted"/>
<evidence type="ECO:0000259" key="8">
    <source>
        <dbReference type="PROSITE" id="PS50850"/>
    </source>
</evidence>
<dbReference type="GO" id="GO:0015606">
    <property type="term" value="F:spermidine transmembrane transporter activity"/>
    <property type="evidence" value="ECO:0007669"/>
    <property type="project" value="TreeGrafter"/>
</dbReference>
<protein>
    <recommendedName>
        <fullName evidence="8">Major facilitator superfamily (MFS) profile domain-containing protein</fullName>
    </recommendedName>
</protein>
<evidence type="ECO:0000256" key="6">
    <source>
        <dbReference type="SAM" id="MobiDB-lite"/>
    </source>
</evidence>